<name>K9WV45_9NOST</name>
<proteinExistence type="predicted"/>
<sequence>MNIVLSKLDKALPQIGICLSPYFLQVKKTKILRESNDTDLNTVEYKLI</sequence>
<dbReference type="KEGG" id="csg:Cylst_1804"/>
<dbReference type="Proteomes" id="UP000010475">
    <property type="component" value="Chromosome"/>
</dbReference>
<dbReference type="EMBL" id="CP003642">
    <property type="protein sequence ID" value="AFZ24063.1"/>
    <property type="molecule type" value="Genomic_DNA"/>
</dbReference>
<organism evidence="1 2">
    <name type="scientific">Cylindrospermum stagnale PCC 7417</name>
    <dbReference type="NCBI Taxonomy" id="56107"/>
    <lineage>
        <taxon>Bacteria</taxon>
        <taxon>Bacillati</taxon>
        <taxon>Cyanobacteriota</taxon>
        <taxon>Cyanophyceae</taxon>
        <taxon>Nostocales</taxon>
        <taxon>Nostocaceae</taxon>
        <taxon>Cylindrospermum</taxon>
    </lineage>
</organism>
<evidence type="ECO:0000313" key="1">
    <source>
        <dbReference type="EMBL" id="AFZ24063.1"/>
    </source>
</evidence>
<accession>K9WV45</accession>
<dbReference type="STRING" id="56107.Cylst_1804"/>
<keyword evidence="2" id="KW-1185">Reference proteome</keyword>
<evidence type="ECO:0000313" key="2">
    <source>
        <dbReference type="Proteomes" id="UP000010475"/>
    </source>
</evidence>
<reference evidence="1 2" key="1">
    <citation type="submission" date="2012-06" db="EMBL/GenBank/DDBJ databases">
        <title>Finished chromosome of genome of Cylindrospermum stagnale PCC 7417.</title>
        <authorList>
            <consortium name="US DOE Joint Genome Institute"/>
            <person name="Gugger M."/>
            <person name="Coursin T."/>
            <person name="Rippka R."/>
            <person name="Tandeau De Marsac N."/>
            <person name="Huntemann M."/>
            <person name="Wei C.-L."/>
            <person name="Han J."/>
            <person name="Detter J.C."/>
            <person name="Han C."/>
            <person name="Tapia R."/>
            <person name="Chen A."/>
            <person name="Kyrpides N."/>
            <person name="Mavromatis K."/>
            <person name="Markowitz V."/>
            <person name="Szeto E."/>
            <person name="Ivanova N."/>
            <person name="Pagani I."/>
            <person name="Pati A."/>
            <person name="Goodwin L."/>
            <person name="Nordberg H.P."/>
            <person name="Cantor M.N."/>
            <person name="Hua S.X."/>
            <person name="Woyke T."/>
            <person name="Kerfeld C.A."/>
        </authorList>
    </citation>
    <scope>NUCLEOTIDE SEQUENCE [LARGE SCALE GENOMIC DNA]</scope>
    <source>
        <strain evidence="1 2">PCC 7417</strain>
    </source>
</reference>
<gene>
    <name evidence="1" type="ORF">Cylst_1804</name>
</gene>
<dbReference type="AlphaFoldDB" id="K9WV45"/>
<dbReference type="HOGENOM" id="CLU_3151931_0_0_3"/>
<protein>
    <submittedName>
        <fullName evidence="1">Uncharacterized protein</fullName>
    </submittedName>
</protein>